<dbReference type="OrthoDB" id="184583at2759"/>
<feature type="compositionally biased region" description="Acidic residues" evidence="4">
    <location>
        <begin position="317"/>
        <end position="356"/>
    </location>
</feature>
<dbReference type="EMBL" id="KB932206">
    <property type="protein sequence ID" value="KCV69410.1"/>
    <property type="molecule type" value="Genomic_DNA"/>
</dbReference>
<dbReference type="GO" id="GO:0031267">
    <property type="term" value="F:small GTPase binding"/>
    <property type="evidence" value="ECO:0007669"/>
    <property type="project" value="TreeGrafter"/>
</dbReference>
<evidence type="ECO:0000256" key="2">
    <source>
        <dbReference type="ARBA" id="ARBA00022614"/>
    </source>
</evidence>
<dbReference type="Pfam" id="PF13516">
    <property type="entry name" value="LRR_6"/>
    <property type="match status" value="2"/>
</dbReference>
<dbReference type="InterPro" id="IPR032675">
    <property type="entry name" value="LRR_dom_sf"/>
</dbReference>
<proteinExistence type="predicted"/>
<dbReference type="PANTHER" id="PTHR24113">
    <property type="entry name" value="RAN GTPASE-ACTIVATING PROTEIN 1"/>
    <property type="match status" value="1"/>
</dbReference>
<reference evidence="5" key="1">
    <citation type="submission" date="2013-04" db="EMBL/GenBank/DDBJ databases">
        <title>The Genome Sequence of Fonticula alba ATCC 38817.</title>
        <authorList>
            <consortium name="The Broad Institute Genomics Platform"/>
            <person name="Russ C."/>
            <person name="Cuomo C."/>
            <person name="Burger G."/>
            <person name="Gray M.W."/>
            <person name="Holland P.W.H."/>
            <person name="King N."/>
            <person name="Lang F.B.F."/>
            <person name="Roger A.J."/>
            <person name="Ruiz-Trillo I."/>
            <person name="Brown M."/>
            <person name="Walker B."/>
            <person name="Young S."/>
            <person name="Zeng Q."/>
            <person name="Gargeya S."/>
            <person name="Fitzgerald M."/>
            <person name="Haas B."/>
            <person name="Abouelleil A."/>
            <person name="Allen A.W."/>
            <person name="Alvarado L."/>
            <person name="Arachchi H.M."/>
            <person name="Berlin A.M."/>
            <person name="Chapman S.B."/>
            <person name="Gainer-Dewar J."/>
            <person name="Goldberg J."/>
            <person name="Griggs A."/>
            <person name="Gujja S."/>
            <person name="Hansen M."/>
            <person name="Howarth C."/>
            <person name="Imamovic A."/>
            <person name="Ireland A."/>
            <person name="Larimer J."/>
            <person name="McCowan C."/>
            <person name="Murphy C."/>
            <person name="Pearson M."/>
            <person name="Poon T.W."/>
            <person name="Priest M."/>
            <person name="Roberts A."/>
            <person name="Saif S."/>
            <person name="Shea T."/>
            <person name="Sisk P."/>
            <person name="Sykes S."/>
            <person name="Wortman J."/>
            <person name="Nusbaum C."/>
            <person name="Birren B."/>
        </authorList>
    </citation>
    <scope>NUCLEOTIDE SEQUENCE [LARGE SCALE GENOMIC DNA]</scope>
    <source>
        <strain evidence="5">ATCC 38817</strain>
    </source>
</reference>
<dbReference type="GO" id="GO:0005096">
    <property type="term" value="F:GTPase activator activity"/>
    <property type="evidence" value="ECO:0007669"/>
    <property type="project" value="UniProtKB-KW"/>
</dbReference>
<feature type="region of interest" description="Disordered" evidence="4">
    <location>
        <begin position="315"/>
        <end position="357"/>
    </location>
</feature>
<dbReference type="OMA" id="TCIAAKQ"/>
<dbReference type="GO" id="GO:0006913">
    <property type="term" value="P:nucleocytoplasmic transport"/>
    <property type="evidence" value="ECO:0007669"/>
    <property type="project" value="TreeGrafter"/>
</dbReference>
<dbReference type="AlphaFoldDB" id="A0A058Z577"/>
<dbReference type="GO" id="GO:0005829">
    <property type="term" value="C:cytosol"/>
    <property type="evidence" value="ECO:0007669"/>
    <property type="project" value="TreeGrafter"/>
</dbReference>
<keyword evidence="2" id="KW-0433">Leucine-rich repeat</keyword>
<dbReference type="GeneID" id="20528566"/>
<dbReference type="SMART" id="SM00368">
    <property type="entry name" value="LRR_RI"/>
    <property type="match status" value="6"/>
</dbReference>
<dbReference type="RefSeq" id="XP_009495975.1">
    <property type="nucleotide sequence ID" value="XM_009497700.1"/>
</dbReference>
<dbReference type="GO" id="GO:0048471">
    <property type="term" value="C:perinuclear region of cytoplasm"/>
    <property type="evidence" value="ECO:0007669"/>
    <property type="project" value="TreeGrafter"/>
</dbReference>
<dbReference type="PANTHER" id="PTHR24113:SF12">
    <property type="entry name" value="RAN GTPASE-ACTIVATING PROTEIN 1"/>
    <property type="match status" value="1"/>
</dbReference>
<keyword evidence="6" id="KW-1185">Reference proteome</keyword>
<evidence type="ECO:0000256" key="4">
    <source>
        <dbReference type="SAM" id="MobiDB-lite"/>
    </source>
</evidence>
<evidence type="ECO:0000256" key="3">
    <source>
        <dbReference type="ARBA" id="ARBA00022737"/>
    </source>
</evidence>
<dbReference type="InterPro" id="IPR027038">
    <property type="entry name" value="RanGap"/>
</dbReference>
<keyword evidence="1" id="KW-0343">GTPase activation</keyword>
<dbReference type="eggNOG" id="KOG1909">
    <property type="taxonomic scope" value="Eukaryota"/>
</dbReference>
<dbReference type="GO" id="GO:0005634">
    <property type="term" value="C:nucleus"/>
    <property type="evidence" value="ECO:0007669"/>
    <property type="project" value="TreeGrafter"/>
</dbReference>
<evidence type="ECO:0000313" key="5">
    <source>
        <dbReference type="EMBL" id="KCV69410.1"/>
    </source>
</evidence>
<evidence type="ECO:0000313" key="6">
    <source>
        <dbReference type="Proteomes" id="UP000030693"/>
    </source>
</evidence>
<sequence length="381" mass="40488">MALIEYSIAQKQLKEADFSDMFTGRLRTEIPPSLEHLCGALKSQKALRMLNVSDNAVGLTGVQAMAPLLREHRTLERLYITNCGLGPAGGSGLADALRGMIAPDGSCALRILYCSRNRLENVAAARMGETFAALKSLREVRLFQNGIRPFGISRLILGLAHNPELLRLDLEDNLIRYAGARFVARALEAGCWPNLASLILGDCMVGSRGTERIVRALATKAPAPTATTTATALPTPEEGQVVSLESLVGTEYAGLRELNLAYAEASPTALAGLPELLRVHPLLSSLVLSGNELKADTLAAIRAVVRDMTCPELLNYSDDEDSEADSDEGSDSDSDSGSDSEDDDAGSEAFTDDSDDIYAAGTTAAGTATTELESALEKLSI</sequence>
<dbReference type="Proteomes" id="UP000030693">
    <property type="component" value="Unassembled WGS sequence"/>
</dbReference>
<dbReference type="Gene3D" id="3.80.10.10">
    <property type="entry name" value="Ribonuclease Inhibitor"/>
    <property type="match status" value="1"/>
</dbReference>
<dbReference type="STRING" id="691883.A0A058Z577"/>
<gene>
    <name evidence="5" type="ORF">H696_03841</name>
</gene>
<keyword evidence="3" id="KW-0677">Repeat</keyword>
<dbReference type="InterPro" id="IPR001611">
    <property type="entry name" value="Leu-rich_rpt"/>
</dbReference>
<organism evidence="5">
    <name type="scientific">Fonticula alba</name>
    <name type="common">Slime mold</name>
    <dbReference type="NCBI Taxonomy" id="691883"/>
    <lineage>
        <taxon>Eukaryota</taxon>
        <taxon>Rotosphaerida</taxon>
        <taxon>Fonticulaceae</taxon>
        <taxon>Fonticula</taxon>
    </lineage>
</organism>
<accession>A0A058Z577</accession>
<protein>
    <recommendedName>
        <fullName evidence="7">Ran GTPase-activating protein 1</fullName>
    </recommendedName>
</protein>
<name>A0A058Z577_FONAL</name>
<dbReference type="SUPFAM" id="SSF52047">
    <property type="entry name" value="RNI-like"/>
    <property type="match status" value="1"/>
</dbReference>
<evidence type="ECO:0000256" key="1">
    <source>
        <dbReference type="ARBA" id="ARBA00022468"/>
    </source>
</evidence>
<evidence type="ECO:0008006" key="7">
    <source>
        <dbReference type="Google" id="ProtNLM"/>
    </source>
</evidence>